<organism evidence="9 10">
    <name type="scientific">Mytilus edulis</name>
    <name type="common">Blue mussel</name>
    <dbReference type="NCBI Taxonomy" id="6550"/>
    <lineage>
        <taxon>Eukaryota</taxon>
        <taxon>Metazoa</taxon>
        <taxon>Spiralia</taxon>
        <taxon>Lophotrochozoa</taxon>
        <taxon>Mollusca</taxon>
        <taxon>Bivalvia</taxon>
        <taxon>Autobranchia</taxon>
        <taxon>Pteriomorphia</taxon>
        <taxon>Mytilida</taxon>
        <taxon>Mytiloidea</taxon>
        <taxon>Mytilidae</taxon>
        <taxon>Mytilinae</taxon>
        <taxon>Mytilus</taxon>
    </lineage>
</organism>
<dbReference type="PANTHER" id="PTHR11640:SF31">
    <property type="entry name" value="IRREGULAR CHIASM C-ROUGHEST PROTEIN-RELATED"/>
    <property type="match status" value="1"/>
</dbReference>
<feature type="domain" description="Ig-like" evidence="8">
    <location>
        <begin position="112"/>
        <end position="181"/>
    </location>
</feature>
<evidence type="ECO:0000256" key="3">
    <source>
        <dbReference type="ARBA" id="ARBA00023157"/>
    </source>
</evidence>
<keyword evidence="2 7" id="KW-0472">Membrane</keyword>
<evidence type="ECO:0000313" key="9">
    <source>
        <dbReference type="EMBL" id="CAG2222116.1"/>
    </source>
</evidence>
<dbReference type="GO" id="GO:0098609">
    <property type="term" value="P:cell-cell adhesion"/>
    <property type="evidence" value="ECO:0007669"/>
    <property type="project" value="TreeGrafter"/>
</dbReference>
<accession>A0A8S3STJ2</accession>
<feature type="transmembrane region" description="Helical" evidence="7">
    <location>
        <begin position="351"/>
        <end position="374"/>
    </location>
</feature>
<evidence type="ECO:0000256" key="4">
    <source>
        <dbReference type="ARBA" id="ARBA00023180"/>
    </source>
</evidence>
<dbReference type="PROSITE" id="PS50835">
    <property type="entry name" value="IG_LIKE"/>
    <property type="match status" value="1"/>
</dbReference>
<sequence length="576" mass="65929">MLLILTNCRQVKSLRFDLRLPVNTRIINSEPKPILIGLMSRPLTALDDDYPNFRMKNGSVEIEIHLYTINKEDSYNQEYKCKLYIHTLEIVVSTVRCIVDPPDVKVISREDSIDCHPNGFPDKYTFHKWEHRSEKGENVRFLNGSNNGTLILEDIRIKYQISGIYVCNVSNGIPDVTGSISQTGFAYFSYQGKEIAFEVKMFSHEYDMYKIWLKNGIGEASTTFKLRAVGRPIFVPENRNITHGELGRPLILTFLLYSNPMAQVLIEDYNTARNLSCDKYTVIETTFPYTAFGNKGNISGYKIKLEINRLTSNDLHVYNILATNSLGTDSYRFEIITAEFDENNSKSRERFITSSSIAVGLFVYIIVMHIYTCVRHRTKRTSRGSIQQSLQFNTYDEIESLSYELVNVRGVYSDQQGPIRQTNVIYDPQDESYITHYNNQLPIDGHNDSSSQSSVQEAQVYEHDEVQQINTSEAEVEALSVLSFDESFHVHTAEGYDEKAATARDDSSQSSQSNGHQDDHLSNTVYENSYQPVNRESQDTHQYSVLLNQFEEIDSDRSASTVKLTHTVPDYVNLPF</sequence>
<comment type="caution">
    <text evidence="9">The sequence shown here is derived from an EMBL/GenBank/DDBJ whole genome shotgun (WGS) entry which is preliminary data.</text>
</comment>
<dbReference type="Proteomes" id="UP000683360">
    <property type="component" value="Unassembled WGS sequence"/>
</dbReference>
<evidence type="ECO:0000256" key="7">
    <source>
        <dbReference type="SAM" id="Phobius"/>
    </source>
</evidence>
<keyword evidence="4" id="KW-0325">Glycoprotein</keyword>
<dbReference type="InterPro" id="IPR051275">
    <property type="entry name" value="Cell_adhesion_signaling"/>
</dbReference>
<feature type="region of interest" description="Disordered" evidence="6">
    <location>
        <begin position="439"/>
        <end position="464"/>
    </location>
</feature>
<dbReference type="GO" id="GO:0050839">
    <property type="term" value="F:cell adhesion molecule binding"/>
    <property type="evidence" value="ECO:0007669"/>
    <property type="project" value="TreeGrafter"/>
</dbReference>
<gene>
    <name evidence="9" type="ORF">MEDL_35480</name>
</gene>
<dbReference type="OrthoDB" id="6127002at2759"/>
<comment type="subcellular location">
    <subcellularLocation>
        <location evidence="1">Membrane</location>
        <topology evidence="1">Single-pass type I membrane protein</topology>
    </subcellularLocation>
</comment>
<keyword evidence="3" id="KW-1015">Disulfide bond</keyword>
<dbReference type="PANTHER" id="PTHR11640">
    <property type="entry name" value="NEPHRIN"/>
    <property type="match status" value="1"/>
</dbReference>
<keyword evidence="7" id="KW-1133">Transmembrane helix</keyword>
<keyword evidence="10" id="KW-1185">Reference proteome</keyword>
<dbReference type="EMBL" id="CAJPWZ010001725">
    <property type="protein sequence ID" value="CAG2222116.1"/>
    <property type="molecule type" value="Genomic_DNA"/>
</dbReference>
<reference evidence="9" key="1">
    <citation type="submission" date="2021-03" db="EMBL/GenBank/DDBJ databases">
        <authorList>
            <person name="Bekaert M."/>
        </authorList>
    </citation>
    <scope>NUCLEOTIDE SEQUENCE</scope>
</reference>
<evidence type="ECO:0000256" key="6">
    <source>
        <dbReference type="SAM" id="MobiDB-lite"/>
    </source>
</evidence>
<dbReference type="GO" id="GO:0005886">
    <property type="term" value="C:plasma membrane"/>
    <property type="evidence" value="ECO:0007669"/>
    <property type="project" value="TreeGrafter"/>
</dbReference>
<dbReference type="AlphaFoldDB" id="A0A8S3STJ2"/>
<feature type="compositionally biased region" description="Basic and acidic residues" evidence="6">
    <location>
        <begin position="496"/>
        <end position="507"/>
    </location>
</feature>
<dbReference type="InterPro" id="IPR007110">
    <property type="entry name" value="Ig-like_dom"/>
</dbReference>
<evidence type="ECO:0000256" key="2">
    <source>
        <dbReference type="ARBA" id="ARBA00023136"/>
    </source>
</evidence>
<evidence type="ECO:0000256" key="1">
    <source>
        <dbReference type="ARBA" id="ARBA00004479"/>
    </source>
</evidence>
<keyword evidence="7" id="KW-0812">Transmembrane</keyword>
<name>A0A8S3STJ2_MYTED</name>
<evidence type="ECO:0000256" key="5">
    <source>
        <dbReference type="ARBA" id="ARBA00023319"/>
    </source>
</evidence>
<dbReference type="CDD" id="cd00096">
    <property type="entry name" value="Ig"/>
    <property type="match status" value="1"/>
</dbReference>
<feature type="region of interest" description="Disordered" evidence="6">
    <location>
        <begin position="496"/>
        <end position="522"/>
    </location>
</feature>
<evidence type="ECO:0000259" key="8">
    <source>
        <dbReference type="PROSITE" id="PS50835"/>
    </source>
</evidence>
<proteinExistence type="predicted"/>
<protein>
    <recommendedName>
        <fullName evidence="8">Ig-like domain-containing protein</fullName>
    </recommendedName>
</protein>
<evidence type="ECO:0000313" key="10">
    <source>
        <dbReference type="Proteomes" id="UP000683360"/>
    </source>
</evidence>
<keyword evidence="5" id="KW-0393">Immunoglobulin domain</keyword>
<dbReference type="GO" id="GO:0005911">
    <property type="term" value="C:cell-cell junction"/>
    <property type="evidence" value="ECO:0007669"/>
    <property type="project" value="TreeGrafter"/>
</dbReference>